<keyword evidence="3" id="KW-1185">Reference proteome</keyword>
<dbReference type="Gene3D" id="3.50.40.10">
    <property type="entry name" value="Phenylalanyl-trna Synthetase, Chain B, domain 3"/>
    <property type="match status" value="1"/>
</dbReference>
<comment type="caution">
    <text evidence="2">The sequence shown here is derived from an EMBL/GenBank/DDBJ whole genome shotgun (WGS) entry which is preliminary data.</text>
</comment>
<evidence type="ECO:0000259" key="1">
    <source>
        <dbReference type="SMART" id="SM00873"/>
    </source>
</evidence>
<dbReference type="OrthoDB" id="276580at2"/>
<sequence length="233" mass="26068">MQFRIHSDIFAHFPGLSLAVVVADGLDNSRIPPAVSEEWRLAWIRAGQEAAAYGNAQSHPHVQPWRERLRAIGVSSKFPSSIEALLRRALKGGEPFSINGLVDFYNAISLRYVLPVGGFDLKEVRGPLELRLTREGDQFIALGEEEPQPVQVGEVAYTDGQTILTRHFVWRQSRTALITPETRRVFLVSESLGEVGPQIAQAVLEEMTNGLRRYFGAEVHPFLLSEARPLAEW</sequence>
<feature type="domain" description="B3/B4 tRNA-binding" evidence="1">
    <location>
        <begin position="63"/>
        <end position="216"/>
    </location>
</feature>
<name>A0A328VJD9_9CHLR</name>
<dbReference type="InterPro" id="IPR020825">
    <property type="entry name" value="Phe-tRNA_synthase-like_B3/B4"/>
</dbReference>
<organism evidence="2 3">
    <name type="scientific">Thermogemmatispora tikiterensis</name>
    <dbReference type="NCBI Taxonomy" id="1825093"/>
    <lineage>
        <taxon>Bacteria</taxon>
        <taxon>Bacillati</taxon>
        <taxon>Chloroflexota</taxon>
        <taxon>Ktedonobacteria</taxon>
        <taxon>Thermogemmatisporales</taxon>
        <taxon>Thermogemmatisporaceae</taxon>
        <taxon>Thermogemmatispora</taxon>
    </lineage>
</organism>
<evidence type="ECO:0000313" key="3">
    <source>
        <dbReference type="Proteomes" id="UP000248706"/>
    </source>
</evidence>
<accession>A0A328VJD9</accession>
<dbReference type="EMBL" id="MCIF01000002">
    <property type="protein sequence ID" value="RAQ98018.1"/>
    <property type="molecule type" value="Genomic_DNA"/>
</dbReference>
<dbReference type="SUPFAM" id="SSF56037">
    <property type="entry name" value="PheT/TilS domain"/>
    <property type="match status" value="1"/>
</dbReference>
<dbReference type="RefSeq" id="WP_112432921.1">
    <property type="nucleotide sequence ID" value="NZ_MCIF01000002.1"/>
</dbReference>
<dbReference type="GO" id="GO:0004826">
    <property type="term" value="F:phenylalanine-tRNA ligase activity"/>
    <property type="evidence" value="ECO:0007669"/>
    <property type="project" value="InterPro"/>
</dbReference>
<dbReference type="SMART" id="SM00873">
    <property type="entry name" value="B3_4"/>
    <property type="match status" value="1"/>
</dbReference>
<gene>
    <name evidence="2" type="ORF">A4R35_20935</name>
</gene>
<proteinExistence type="predicted"/>
<dbReference type="GO" id="GO:0003723">
    <property type="term" value="F:RNA binding"/>
    <property type="evidence" value="ECO:0007669"/>
    <property type="project" value="InterPro"/>
</dbReference>
<dbReference type="PANTHER" id="PTHR39209">
    <property type="match status" value="1"/>
</dbReference>
<dbReference type="AlphaFoldDB" id="A0A328VJD9"/>
<dbReference type="Pfam" id="PF03483">
    <property type="entry name" value="B3_4"/>
    <property type="match status" value="1"/>
</dbReference>
<dbReference type="Proteomes" id="UP000248706">
    <property type="component" value="Unassembled WGS sequence"/>
</dbReference>
<evidence type="ECO:0000313" key="2">
    <source>
        <dbReference type="EMBL" id="RAQ98018.1"/>
    </source>
</evidence>
<dbReference type="PANTHER" id="PTHR39209:SF2">
    <property type="entry name" value="CYTOPLASMIC PROTEIN"/>
    <property type="match status" value="1"/>
</dbReference>
<dbReference type="InterPro" id="IPR005146">
    <property type="entry name" value="B3/B4_tRNA-bd"/>
</dbReference>
<protein>
    <recommendedName>
        <fullName evidence="1">B3/B4 tRNA-binding domain-containing protein</fullName>
    </recommendedName>
</protein>
<reference evidence="2 3" key="1">
    <citation type="submission" date="2016-08" db="EMBL/GenBank/DDBJ databases">
        <title>Analysis of Carbohydrate Active Enzymes in Thermogemmatispora T81 Reveals Carbohydrate Degradation Ability.</title>
        <authorList>
            <person name="Tomazini A."/>
            <person name="Lal S."/>
            <person name="Stott M."/>
            <person name="Henrissat B."/>
            <person name="Polikarpov I."/>
            <person name="Sparling R."/>
            <person name="Levin D.B."/>
        </authorList>
    </citation>
    <scope>NUCLEOTIDE SEQUENCE [LARGE SCALE GENOMIC DNA]</scope>
    <source>
        <strain evidence="2 3">T81</strain>
    </source>
</reference>